<keyword evidence="2" id="KW-1185">Reference proteome</keyword>
<reference evidence="1 2" key="1">
    <citation type="submission" date="2024-03" db="EMBL/GenBank/DDBJ databases">
        <authorList>
            <person name="Gkanogiannis A."/>
            <person name="Becerra Lopez-Lavalle L."/>
        </authorList>
    </citation>
    <scope>NUCLEOTIDE SEQUENCE [LARGE SCALE GENOMIC DNA]</scope>
</reference>
<evidence type="ECO:0000313" key="1">
    <source>
        <dbReference type="EMBL" id="CAK9325477.1"/>
    </source>
</evidence>
<dbReference type="Proteomes" id="UP001642487">
    <property type="component" value="Chromosome 7"/>
</dbReference>
<organism evidence="1 2">
    <name type="scientific">Citrullus colocynthis</name>
    <name type="common">colocynth</name>
    <dbReference type="NCBI Taxonomy" id="252529"/>
    <lineage>
        <taxon>Eukaryota</taxon>
        <taxon>Viridiplantae</taxon>
        <taxon>Streptophyta</taxon>
        <taxon>Embryophyta</taxon>
        <taxon>Tracheophyta</taxon>
        <taxon>Spermatophyta</taxon>
        <taxon>Magnoliopsida</taxon>
        <taxon>eudicotyledons</taxon>
        <taxon>Gunneridae</taxon>
        <taxon>Pentapetalae</taxon>
        <taxon>rosids</taxon>
        <taxon>fabids</taxon>
        <taxon>Cucurbitales</taxon>
        <taxon>Cucurbitaceae</taxon>
        <taxon>Benincaseae</taxon>
        <taxon>Citrullus</taxon>
    </lineage>
</organism>
<sequence>MEAQNLASDESVSSGPCMDFHLNFNNIQNNHETASANSSNVGLGLLGENGEDGAVHLQQESCHPKSHPNNSPIEELFLLQFPPTNLPYHDDQPAEPKFNRKRARDGGLMHGIVREDSSSQPSIRIKGGIGNCGRMKNQSIAKKKNPSDGRLTNSVYDVTFEEVGLPIDPHLRLFLPL</sequence>
<evidence type="ECO:0000313" key="2">
    <source>
        <dbReference type="Proteomes" id="UP001642487"/>
    </source>
</evidence>
<protein>
    <submittedName>
        <fullName evidence="1">Uncharacterized protein</fullName>
    </submittedName>
</protein>
<dbReference type="EMBL" id="OZ021741">
    <property type="protein sequence ID" value="CAK9325477.1"/>
    <property type="molecule type" value="Genomic_DNA"/>
</dbReference>
<accession>A0ABP0Z4C9</accession>
<proteinExistence type="predicted"/>
<name>A0ABP0Z4C9_9ROSI</name>
<gene>
    <name evidence="1" type="ORF">CITCOLO1_LOCUS17738</name>
</gene>